<comment type="caution">
    <text evidence="2">The sequence shown here is derived from an EMBL/GenBank/DDBJ whole genome shotgun (WGS) entry which is preliminary data.</text>
</comment>
<accession>A0A420ILZ3</accession>
<dbReference type="InterPro" id="IPR053858">
    <property type="entry name" value="Arb2_dom"/>
</dbReference>
<evidence type="ECO:0000259" key="1">
    <source>
        <dbReference type="Pfam" id="PF22749"/>
    </source>
</evidence>
<name>A0A420ILZ3_9PEZI</name>
<reference evidence="2 3" key="1">
    <citation type="journal article" date="2018" name="BMC Genomics">
        <title>Comparative genome analyses reveal sequence features reflecting distinct modes of host-adaptation between dicot and monocot powdery mildew.</title>
        <authorList>
            <person name="Wu Y."/>
            <person name="Ma X."/>
            <person name="Pan Z."/>
            <person name="Kale S.D."/>
            <person name="Song Y."/>
            <person name="King H."/>
            <person name="Zhang Q."/>
            <person name="Presley C."/>
            <person name="Deng X."/>
            <person name="Wei C.I."/>
            <person name="Xiao S."/>
        </authorList>
    </citation>
    <scope>NUCLEOTIDE SEQUENCE [LARGE SCALE GENOMIC DNA]</scope>
    <source>
        <strain evidence="2">UMSG1</strain>
    </source>
</reference>
<dbReference type="PANTHER" id="PTHR21357">
    <property type="entry name" value="FAM172 FAMILY PROTEIN HOMOLOG CG10038"/>
    <property type="match status" value="1"/>
</dbReference>
<dbReference type="Proteomes" id="UP000285326">
    <property type="component" value="Unassembled WGS sequence"/>
</dbReference>
<dbReference type="GO" id="GO:0035197">
    <property type="term" value="F:siRNA binding"/>
    <property type="evidence" value="ECO:0007669"/>
    <property type="project" value="TreeGrafter"/>
</dbReference>
<dbReference type="AlphaFoldDB" id="A0A420ILZ3"/>
<protein>
    <submittedName>
        <fullName evidence="2">Putative mitochondrial 40S ribosomal protein MRP2</fullName>
    </submittedName>
</protein>
<dbReference type="GO" id="GO:0031048">
    <property type="term" value="P:regulatory ncRNA-mediated heterochromatin formation"/>
    <property type="evidence" value="ECO:0007669"/>
    <property type="project" value="TreeGrafter"/>
</dbReference>
<dbReference type="GO" id="GO:0005634">
    <property type="term" value="C:nucleus"/>
    <property type="evidence" value="ECO:0007669"/>
    <property type="project" value="TreeGrafter"/>
</dbReference>
<keyword evidence="2" id="KW-0687">Ribonucleoprotein</keyword>
<sequence length="356" mass="40078">MFRLLDSGLPKSPVYPSNLEELGYFVNENDEIRNIENPKAYSQFQLSKNDRSLGLKIIRLPLGAKSSEPHVPIFVTSDIHSRKRVLVLFYDHGQDLGILSYRIICGKGGVSQGSVVDLVKYLQSKRSSVEVDDSPAIILANLGQLRWWRRGKKAITQTSWFAIPSKSLVDHSYRFDPERNTIPYNRDTTQHVEYIFNSVITELTNPAAKLDVIGVSTGAVEVITFLDKPGNWEKFKSRISAFTPIASYHSLKEITNKDFGAWLTNRGRAYIVSPEPCGYFIAGSQGSEENNATGCPTFSLGEPFYPEKLLAVGYKLIIDWFEEVASDSHYMNPEIFSIEFQTQKNDEEVVTADTTS</sequence>
<keyword evidence="2" id="KW-0689">Ribosomal protein</keyword>
<dbReference type="GO" id="GO:0005840">
    <property type="term" value="C:ribosome"/>
    <property type="evidence" value="ECO:0007669"/>
    <property type="project" value="UniProtKB-KW"/>
</dbReference>
<dbReference type="Pfam" id="PF22749">
    <property type="entry name" value="Arb2"/>
    <property type="match status" value="2"/>
</dbReference>
<feature type="domain" description="Arb2" evidence="1">
    <location>
        <begin position="15"/>
        <end position="51"/>
    </location>
</feature>
<dbReference type="InterPro" id="IPR048263">
    <property type="entry name" value="Arb2"/>
</dbReference>
<evidence type="ECO:0000313" key="3">
    <source>
        <dbReference type="Proteomes" id="UP000285326"/>
    </source>
</evidence>
<organism evidence="2 3">
    <name type="scientific">Golovinomyces cichoracearum</name>
    <dbReference type="NCBI Taxonomy" id="62708"/>
    <lineage>
        <taxon>Eukaryota</taxon>
        <taxon>Fungi</taxon>
        <taxon>Dikarya</taxon>
        <taxon>Ascomycota</taxon>
        <taxon>Pezizomycotina</taxon>
        <taxon>Leotiomycetes</taxon>
        <taxon>Erysiphales</taxon>
        <taxon>Erysiphaceae</taxon>
        <taxon>Golovinomyces</taxon>
    </lineage>
</organism>
<dbReference type="PANTHER" id="PTHR21357:SF4">
    <property type="entry name" value="FAM172 FAMILY PROTEIN HOMOLOG CG10038"/>
    <property type="match status" value="1"/>
</dbReference>
<gene>
    <name evidence="2" type="ORF">GcM1_233085</name>
</gene>
<proteinExistence type="predicted"/>
<evidence type="ECO:0000313" key="2">
    <source>
        <dbReference type="EMBL" id="RKF75574.1"/>
    </source>
</evidence>
<feature type="domain" description="Arb2" evidence="1">
    <location>
        <begin position="52"/>
        <end position="277"/>
    </location>
</feature>
<dbReference type="EMBL" id="MCBS01023316">
    <property type="protein sequence ID" value="RKF75574.1"/>
    <property type="molecule type" value="Genomic_DNA"/>
</dbReference>